<accession>A0A2I0VYS8</accession>
<dbReference type="EMBL" id="KZ503081">
    <property type="protein sequence ID" value="PKU68563.1"/>
    <property type="molecule type" value="Genomic_DNA"/>
</dbReference>
<dbReference type="Pfam" id="PF04564">
    <property type="entry name" value="U-box"/>
    <property type="match status" value="1"/>
</dbReference>
<dbReference type="SUPFAM" id="SSF57850">
    <property type="entry name" value="RING/U-box"/>
    <property type="match status" value="1"/>
</dbReference>
<dbReference type="InterPro" id="IPR016024">
    <property type="entry name" value="ARM-type_fold"/>
</dbReference>
<reference evidence="7 8" key="2">
    <citation type="journal article" date="2017" name="Nature">
        <title>The Apostasia genome and the evolution of orchids.</title>
        <authorList>
            <person name="Zhang G.Q."/>
            <person name="Liu K.W."/>
            <person name="Li Z."/>
            <person name="Lohaus R."/>
            <person name="Hsiao Y.Y."/>
            <person name="Niu S.C."/>
            <person name="Wang J.Y."/>
            <person name="Lin Y.C."/>
            <person name="Xu Q."/>
            <person name="Chen L.J."/>
            <person name="Yoshida K."/>
            <person name="Fujiwara S."/>
            <person name="Wang Z.W."/>
            <person name="Zhang Y.Q."/>
            <person name="Mitsuda N."/>
            <person name="Wang M."/>
            <person name="Liu G.H."/>
            <person name="Pecoraro L."/>
            <person name="Huang H.X."/>
            <person name="Xiao X.J."/>
            <person name="Lin M."/>
            <person name="Wu X.Y."/>
            <person name="Wu W.L."/>
            <person name="Chen Y.Y."/>
            <person name="Chang S.B."/>
            <person name="Sakamoto S."/>
            <person name="Ohme-Takagi M."/>
            <person name="Yagi M."/>
            <person name="Zeng S.J."/>
            <person name="Shen C.Y."/>
            <person name="Yeh C.M."/>
            <person name="Luo Y.B."/>
            <person name="Tsai W.C."/>
            <person name="Van de Peer Y."/>
            <person name="Liu Z.J."/>
        </authorList>
    </citation>
    <scope>NUCLEOTIDE SEQUENCE [LARGE SCALE GENOMIC DNA]</scope>
    <source>
        <tissue evidence="7">The whole plant</tissue>
    </source>
</reference>
<keyword evidence="4 5" id="KW-0833">Ubl conjugation pathway</keyword>
<dbReference type="PANTHER" id="PTHR22849">
    <property type="entry name" value="WDSAM1 PROTEIN"/>
    <property type="match status" value="1"/>
</dbReference>
<dbReference type="UniPathway" id="UPA00143"/>
<evidence type="ECO:0000259" key="6">
    <source>
        <dbReference type="PROSITE" id="PS51698"/>
    </source>
</evidence>
<sequence length="430" mass="47252">MALRAFKATAMFPFRRRAKPSLSSLSIPSHFICPISLDLMQDPVTLPSGITYDRRTIELWFSSGHRTCPVTLLSVELDDQLLIPNHSIRRMIQDWCVANRSHGVERIPTPKTPITSLQVSDTLAEISAACRSGDRLLCAELIALLKKSAEESERNLRCILSNGATPVLAAAFLRFKTENFLSAFAGISNPDDKETILQLTSDESLKSIILILSQGSLSGKHNAILVLKELLVAVHETEQAITVARTEQLVEKVVMLIKNPISLESTKASLVAAYYLSFTQATKLAETGLVPILLEILVDAEKSLSEKALAALDGVLEEAKGRESAAEHALAMPVLVKKVFRVSDLATEFAVSGMWKMCRKWGEGEEGRPEKCAVEALKFGAFQKLLLLLQVGCSDRVKDKASELLRILNGLEGKEECVETLDFRGVKRAL</sequence>
<dbReference type="EC" id="2.3.2.27" evidence="5"/>
<organism evidence="7 8">
    <name type="scientific">Dendrobium catenatum</name>
    <dbReference type="NCBI Taxonomy" id="906689"/>
    <lineage>
        <taxon>Eukaryota</taxon>
        <taxon>Viridiplantae</taxon>
        <taxon>Streptophyta</taxon>
        <taxon>Embryophyta</taxon>
        <taxon>Tracheophyta</taxon>
        <taxon>Spermatophyta</taxon>
        <taxon>Magnoliopsida</taxon>
        <taxon>Liliopsida</taxon>
        <taxon>Asparagales</taxon>
        <taxon>Orchidaceae</taxon>
        <taxon>Epidendroideae</taxon>
        <taxon>Malaxideae</taxon>
        <taxon>Dendrobiinae</taxon>
        <taxon>Dendrobium</taxon>
    </lineage>
</organism>
<evidence type="ECO:0000256" key="1">
    <source>
        <dbReference type="ARBA" id="ARBA00000900"/>
    </source>
</evidence>
<dbReference type="CDD" id="cd16664">
    <property type="entry name" value="RING-Ubox_PUB"/>
    <property type="match status" value="1"/>
</dbReference>
<dbReference type="OrthoDB" id="194358at2759"/>
<dbReference type="SUPFAM" id="SSF48371">
    <property type="entry name" value="ARM repeat"/>
    <property type="match status" value="1"/>
</dbReference>
<dbReference type="InterPro" id="IPR011989">
    <property type="entry name" value="ARM-like"/>
</dbReference>
<dbReference type="InterPro" id="IPR058678">
    <property type="entry name" value="ARM_PUB"/>
</dbReference>
<name>A0A2I0VYS8_9ASPA</name>
<dbReference type="PROSITE" id="PS51698">
    <property type="entry name" value="U_BOX"/>
    <property type="match status" value="1"/>
</dbReference>
<evidence type="ECO:0000256" key="2">
    <source>
        <dbReference type="ARBA" id="ARBA00004906"/>
    </source>
</evidence>
<dbReference type="InterPro" id="IPR045185">
    <property type="entry name" value="PUB22/23/24-like"/>
</dbReference>
<dbReference type="Gene3D" id="1.25.10.10">
    <property type="entry name" value="Leucine-rich Repeat Variant"/>
    <property type="match status" value="1"/>
</dbReference>
<evidence type="ECO:0000313" key="7">
    <source>
        <dbReference type="EMBL" id="PKU68563.1"/>
    </source>
</evidence>
<dbReference type="InterPro" id="IPR013083">
    <property type="entry name" value="Znf_RING/FYVE/PHD"/>
</dbReference>
<evidence type="ECO:0000256" key="3">
    <source>
        <dbReference type="ARBA" id="ARBA00022679"/>
    </source>
</evidence>
<evidence type="ECO:0000256" key="5">
    <source>
        <dbReference type="RuleBase" id="RU369093"/>
    </source>
</evidence>
<comment type="pathway">
    <text evidence="2 5">Protein modification; protein ubiquitination.</text>
</comment>
<dbReference type="Gene3D" id="3.30.40.10">
    <property type="entry name" value="Zinc/RING finger domain, C3HC4 (zinc finger)"/>
    <property type="match status" value="1"/>
</dbReference>
<feature type="domain" description="U-box" evidence="6">
    <location>
        <begin position="26"/>
        <end position="102"/>
    </location>
</feature>
<dbReference type="Proteomes" id="UP000233837">
    <property type="component" value="Unassembled WGS sequence"/>
</dbReference>
<evidence type="ECO:0000313" key="8">
    <source>
        <dbReference type="Proteomes" id="UP000233837"/>
    </source>
</evidence>
<keyword evidence="8" id="KW-1185">Reference proteome</keyword>
<dbReference type="PANTHER" id="PTHR22849:SF161">
    <property type="entry name" value="U-BOX DOMAIN-CONTAINING PROTEIN"/>
    <property type="match status" value="1"/>
</dbReference>
<dbReference type="AlphaFoldDB" id="A0A2I0VYS8"/>
<gene>
    <name evidence="7" type="primary">PUB21</name>
    <name evidence="7" type="ORF">MA16_Dca020831</name>
</gene>
<dbReference type="GO" id="GO:0016567">
    <property type="term" value="P:protein ubiquitination"/>
    <property type="evidence" value="ECO:0007669"/>
    <property type="project" value="UniProtKB-UniRule"/>
</dbReference>
<proteinExistence type="predicted"/>
<dbReference type="SMART" id="SM00504">
    <property type="entry name" value="Ubox"/>
    <property type="match status" value="1"/>
</dbReference>
<protein>
    <recommendedName>
        <fullName evidence="5 6">U-box domain-containing protein</fullName>
        <ecNumber evidence="5">2.3.2.27</ecNumber>
    </recommendedName>
    <alternativeName>
        <fullName evidence="5">RING-type E3 ubiquitin transferase PUB</fullName>
    </alternativeName>
</protein>
<dbReference type="Pfam" id="PF25598">
    <property type="entry name" value="ARM_PUB"/>
    <property type="match status" value="1"/>
</dbReference>
<dbReference type="GO" id="GO:0061630">
    <property type="term" value="F:ubiquitin protein ligase activity"/>
    <property type="evidence" value="ECO:0007669"/>
    <property type="project" value="UniProtKB-UniRule"/>
</dbReference>
<comment type="catalytic activity">
    <reaction evidence="1 5">
        <text>S-ubiquitinyl-[E2 ubiquitin-conjugating enzyme]-L-cysteine + [acceptor protein]-L-lysine = [E2 ubiquitin-conjugating enzyme]-L-cysteine + N(6)-ubiquitinyl-[acceptor protein]-L-lysine.</text>
        <dbReference type="EC" id="2.3.2.27"/>
    </reaction>
</comment>
<reference evidence="7 8" key="1">
    <citation type="journal article" date="2016" name="Sci. Rep.">
        <title>The Dendrobium catenatum Lindl. genome sequence provides insights into polysaccharide synthase, floral development and adaptive evolution.</title>
        <authorList>
            <person name="Zhang G.Q."/>
            <person name="Xu Q."/>
            <person name="Bian C."/>
            <person name="Tsai W.C."/>
            <person name="Yeh C.M."/>
            <person name="Liu K.W."/>
            <person name="Yoshida K."/>
            <person name="Zhang L.S."/>
            <person name="Chang S.B."/>
            <person name="Chen F."/>
            <person name="Shi Y."/>
            <person name="Su Y.Y."/>
            <person name="Zhang Y.Q."/>
            <person name="Chen L.J."/>
            <person name="Yin Y."/>
            <person name="Lin M."/>
            <person name="Huang H."/>
            <person name="Deng H."/>
            <person name="Wang Z.W."/>
            <person name="Zhu S.L."/>
            <person name="Zhao X."/>
            <person name="Deng C."/>
            <person name="Niu S.C."/>
            <person name="Huang J."/>
            <person name="Wang M."/>
            <person name="Liu G.H."/>
            <person name="Yang H.J."/>
            <person name="Xiao X.J."/>
            <person name="Hsiao Y.Y."/>
            <person name="Wu W.L."/>
            <person name="Chen Y.Y."/>
            <person name="Mitsuda N."/>
            <person name="Ohme-Takagi M."/>
            <person name="Luo Y.B."/>
            <person name="Van de Peer Y."/>
            <person name="Liu Z.J."/>
        </authorList>
    </citation>
    <scope>NUCLEOTIDE SEQUENCE [LARGE SCALE GENOMIC DNA]</scope>
    <source>
        <tissue evidence="7">The whole plant</tissue>
    </source>
</reference>
<dbReference type="InterPro" id="IPR045210">
    <property type="entry name" value="RING-Ubox_PUB"/>
</dbReference>
<evidence type="ECO:0000256" key="4">
    <source>
        <dbReference type="ARBA" id="ARBA00022786"/>
    </source>
</evidence>
<keyword evidence="3 5" id="KW-0808">Transferase</keyword>
<dbReference type="FunFam" id="3.30.40.10:FF:000442">
    <property type="entry name" value="RING-type E3 ubiquitin transferase"/>
    <property type="match status" value="1"/>
</dbReference>
<dbReference type="InterPro" id="IPR003613">
    <property type="entry name" value="Ubox_domain"/>
</dbReference>
<comment type="function">
    <text evidence="5">Functions as an E3 ubiquitin ligase.</text>
</comment>